<protein>
    <recommendedName>
        <fullName evidence="5">pyranose dehydrogenase (acceptor)</fullName>
        <ecNumber evidence="5">1.1.99.29</ecNumber>
    </recommendedName>
</protein>
<sequence length="595" mass="63858">MVRVTAPSIFLACLLPSLAAWGSVIPRAPEEFDYVIVGAGAAGSVLANRLTEGNRFSVLLLEAGPDNEGVLEGTVPYIYPRMFGGPYNWNYSTAPAPGLGNRNGPYFRGHVLGGSTAINGMTYTRGPSTDWDRLASHLGDSSWSWARIQSYFRKNEAFEAPPGPPNNRFTPSVHGTSGAIGVSLNLNNEWIVPPTLQAASEIGLPYNNDVNSGNPIGISWQQFAIKNGARSSAATGYLRQNVAGRTSLNVRVNARALRLVPNSGPGPLTFRTVEYRDETNGNLFVPVDIVEVSARRDVIVSAGVIDTPTLLMRSGLGDPTELRAANITPRFTIPALGNNFIEHPGVPMSWSVNTTLTDDELDKDPALFARELERWNTNKTGRLAQTSLTHIMYNRLPRNHSIFRTVSDPSGGANAPHYEQIVANKWVTLGARPAGNFIGMTQFVMAPTSTGSVKLNPADILGPPIINANSFNTEWDKAVIRHAIRSSIAYMRSPAWAPFNIQPTFDPTVADTDARLDAFVAASGFGGAHGVGTARIGRANSRPGSDVVGPDFRVKGIRGVRIVDASVLPFSPAAHAMVPVYVLAEKAADTIKAAP</sequence>
<gene>
    <name evidence="20" type="ORF">H1R20_g12216</name>
</gene>
<keyword evidence="8 16" id="KW-0274">FAD</keyword>
<evidence type="ECO:0000259" key="19">
    <source>
        <dbReference type="Pfam" id="PF05199"/>
    </source>
</evidence>
<comment type="catalytic activity">
    <reaction evidence="10">
        <text>pyranose + acceptor = pyranos-2-ulose + reduced acceptor.</text>
        <dbReference type="EC" id="1.1.99.29"/>
    </reaction>
</comment>
<comment type="function">
    <text evidence="9">Catalyzes the single-oxidation or sequential double oxidation reaction of carbohydrates primarily at carbon-2 and/or carbon-3 with the concomitant reduction of the flavin. The enzyme exhibits a broad sugar substrate specificity, oxidizing different aldopyranoses to the corresponding C-1, C-2, C-3 or C-1,2, C-2,3 and C-3,4 (di)dehydro sugars with substrate-specific regioselectivity. Accepts only a narrow range of electron acceptors such as substituted benzoquinones and complexed metal ions and reacts extremely slowly with O(2) as acceptor. May play a role in the natural recycling of plant matter by oxidizing all major monosaccharides in lignocellulose and by reducing quinone compounds or reactive radical species generated during lignin depolymerization.</text>
</comment>
<dbReference type="GO" id="GO:0033718">
    <property type="term" value="F:pyranose dehydrogenase (acceptor) activity"/>
    <property type="evidence" value="ECO:0007669"/>
    <property type="project" value="UniProtKB-EC"/>
</dbReference>
<evidence type="ECO:0000256" key="14">
    <source>
        <dbReference type="ARBA" id="ARBA00034059"/>
    </source>
</evidence>
<evidence type="ECO:0000256" key="5">
    <source>
        <dbReference type="ARBA" id="ARBA00013177"/>
    </source>
</evidence>
<dbReference type="SUPFAM" id="SSF51905">
    <property type="entry name" value="FAD/NAD(P)-binding domain"/>
    <property type="match status" value="1"/>
</dbReference>
<feature type="signal peptide" evidence="17">
    <location>
        <begin position="1"/>
        <end position="22"/>
    </location>
</feature>
<dbReference type="GO" id="GO:0005576">
    <property type="term" value="C:extracellular region"/>
    <property type="evidence" value="ECO:0007669"/>
    <property type="project" value="UniProtKB-SubCell"/>
</dbReference>
<dbReference type="PIRSF" id="PIRSF000137">
    <property type="entry name" value="Alcohol_oxidase"/>
    <property type="match status" value="1"/>
</dbReference>
<feature type="active site" description="Proton acceptor" evidence="15">
    <location>
        <position position="575"/>
    </location>
</feature>
<name>A0A9W8MDQ3_9AGAR</name>
<proteinExistence type="inferred from homology"/>
<evidence type="ECO:0000256" key="1">
    <source>
        <dbReference type="ARBA" id="ARBA00001974"/>
    </source>
</evidence>
<comment type="subcellular location">
    <subcellularLocation>
        <location evidence="2">Secreted</location>
    </subcellularLocation>
</comment>
<dbReference type="Pfam" id="PF00732">
    <property type="entry name" value="GMC_oxred_N"/>
    <property type="match status" value="1"/>
</dbReference>
<evidence type="ECO:0000256" key="11">
    <source>
        <dbReference type="ARBA" id="ARBA00034010"/>
    </source>
</evidence>
<evidence type="ECO:0000256" key="7">
    <source>
        <dbReference type="ARBA" id="ARBA00022630"/>
    </source>
</evidence>
<feature type="chain" id="PRO_5040812644" description="pyranose dehydrogenase (acceptor)" evidence="17">
    <location>
        <begin position="23"/>
        <end position="595"/>
    </location>
</feature>
<comment type="cofactor">
    <cofactor evidence="1 16">
        <name>FAD</name>
        <dbReference type="ChEBI" id="CHEBI:57692"/>
    </cofactor>
</comment>
<dbReference type="EC" id="1.1.99.29" evidence="5"/>
<dbReference type="PANTHER" id="PTHR11552">
    <property type="entry name" value="GLUCOSE-METHANOL-CHOLINE GMC OXIDOREDUCTASE"/>
    <property type="match status" value="1"/>
</dbReference>
<evidence type="ECO:0000256" key="17">
    <source>
        <dbReference type="SAM" id="SignalP"/>
    </source>
</evidence>
<evidence type="ECO:0000256" key="16">
    <source>
        <dbReference type="PIRSR" id="PIRSR000137-2"/>
    </source>
</evidence>
<dbReference type="InterPro" id="IPR007867">
    <property type="entry name" value="GMC_OxRtase_C"/>
</dbReference>
<evidence type="ECO:0000256" key="12">
    <source>
        <dbReference type="ARBA" id="ARBA00034029"/>
    </source>
</evidence>
<accession>A0A9W8MDQ3</accession>
<evidence type="ECO:0000256" key="13">
    <source>
        <dbReference type="ARBA" id="ARBA00034050"/>
    </source>
</evidence>
<evidence type="ECO:0000256" key="6">
    <source>
        <dbReference type="ARBA" id="ARBA00022525"/>
    </source>
</evidence>
<feature type="domain" description="Glucose-methanol-choline oxidoreductase C-terminal" evidence="19">
    <location>
        <begin position="447"/>
        <end position="584"/>
    </location>
</feature>
<evidence type="ECO:0000313" key="21">
    <source>
        <dbReference type="Proteomes" id="UP001140091"/>
    </source>
</evidence>
<evidence type="ECO:0000256" key="8">
    <source>
        <dbReference type="ARBA" id="ARBA00022827"/>
    </source>
</evidence>
<comment type="similarity">
    <text evidence="3">Belongs to the GMC oxidoreductase family.</text>
</comment>
<dbReference type="Pfam" id="PF05199">
    <property type="entry name" value="GMC_oxred_C"/>
    <property type="match status" value="1"/>
</dbReference>
<dbReference type="PANTHER" id="PTHR11552:SF147">
    <property type="entry name" value="CHOLINE DEHYDROGENASE, MITOCHONDRIAL"/>
    <property type="match status" value="1"/>
</dbReference>
<comment type="caution">
    <text evidence="20">The sequence shown here is derived from an EMBL/GenBank/DDBJ whole genome shotgun (WGS) entry which is preliminary data.</text>
</comment>
<dbReference type="InterPro" id="IPR036188">
    <property type="entry name" value="FAD/NAD-bd_sf"/>
</dbReference>
<dbReference type="Gene3D" id="3.50.50.60">
    <property type="entry name" value="FAD/NAD(P)-binding domain"/>
    <property type="match status" value="1"/>
</dbReference>
<keyword evidence="6" id="KW-0964">Secreted</keyword>
<comment type="catalytic activity">
    <reaction evidence="14">
        <text>a pyranoside + acceptor = a pyranosid-3,4-diulose + reduced acceptor.</text>
        <dbReference type="EC" id="1.1.99.29"/>
    </reaction>
</comment>
<dbReference type="Gene3D" id="3.30.560.10">
    <property type="entry name" value="Glucose Oxidase, domain 3"/>
    <property type="match status" value="1"/>
</dbReference>
<evidence type="ECO:0000256" key="15">
    <source>
        <dbReference type="PIRSR" id="PIRSR000137-1"/>
    </source>
</evidence>
<organism evidence="20 21">
    <name type="scientific">Candolleomyces eurysporus</name>
    <dbReference type="NCBI Taxonomy" id="2828524"/>
    <lineage>
        <taxon>Eukaryota</taxon>
        <taxon>Fungi</taxon>
        <taxon>Dikarya</taxon>
        <taxon>Basidiomycota</taxon>
        <taxon>Agaricomycotina</taxon>
        <taxon>Agaricomycetes</taxon>
        <taxon>Agaricomycetidae</taxon>
        <taxon>Agaricales</taxon>
        <taxon>Agaricineae</taxon>
        <taxon>Psathyrellaceae</taxon>
        <taxon>Candolleomyces</taxon>
    </lineage>
</organism>
<evidence type="ECO:0000256" key="4">
    <source>
        <dbReference type="ARBA" id="ARBA00011245"/>
    </source>
</evidence>
<dbReference type="OrthoDB" id="269227at2759"/>
<dbReference type="GO" id="GO:0050660">
    <property type="term" value="F:flavin adenine dinucleotide binding"/>
    <property type="evidence" value="ECO:0007669"/>
    <property type="project" value="InterPro"/>
</dbReference>
<comment type="catalytic activity">
    <reaction evidence="13">
        <text>a pyranoside + acceptor = a pyranosid-3-ulose + reduced acceptor.</text>
        <dbReference type="EC" id="1.1.99.29"/>
    </reaction>
</comment>
<comment type="subunit">
    <text evidence="4">Monomer.</text>
</comment>
<evidence type="ECO:0000313" key="20">
    <source>
        <dbReference type="EMBL" id="KAJ2924879.1"/>
    </source>
</evidence>
<evidence type="ECO:0000259" key="18">
    <source>
        <dbReference type="Pfam" id="PF00732"/>
    </source>
</evidence>
<dbReference type="InterPro" id="IPR000172">
    <property type="entry name" value="GMC_OxRdtase_N"/>
</dbReference>
<evidence type="ECO:0000256" key="9">
    <source>
        <dbReference type="ARBA" id="ARBA00024699"/>
    </source>
</evidence>
<feature type="binding site" evidence="16">
    <location>
        <position position="111"/>
    </location>
    <ligand>
        <name>FAD</name>
        <dbReference type="ChEBI" id="CHEBI:57692"/>
    </ligand>
</feature>
<dbReference type="EMBL" id="JANBPK010001201">
    <property type="protein sequence ID" value="KAJ2924879.1"/>
    <property type="molecule type" value="Genomic_DNA"/>
</dbReference>
<dbReference type="Proteomes" id="UP001140091">
    <property type="component" value="Unassembled WGS sequence"/>
</dbReference>
<dbReference type="InterPro" id="IPR012132">
    <property type="entry name" value="GMC_OxRdtase"/>
</dbReference>
<keyword evidence="7" id="KW-0285">Flavoprotein</keyword>
<dbReference type="AlphaFoldDB" id="A0A9W8MDQ3"/>
<keyword evidence="21" id="KW-1185">Reference proteome</keyword>
<keyword evidence="17" id="KW-0732">Signal</keyword>
<feature type="domain" description="Glucose-methanol-choline oxidoreductase N-terminal" evidence="18">
    <location>
        <begin position="32"/>
        <end position="344"/>
    </location>
</feature>
<reference evidence="20" key="1">
    <citation type="submission" date="2022-06" db="EMBL/GenBank/DDBJ databases">
        <title>Genome Sequence of Candolleomyces eurysporus.</title>
        <authorList>
            <person name="Buettner E."/>
        </authorList>
    </citation>
    <scope>NUCLEOTIDE SEQUENCE</scope>
    <source>
        <strain evidence="20">VTCC 930004</strain>
    </source>
</reference>
<feature type="active site" description="Proton donor" evidence="15">
    <location>
        <position position="529"/>
    </location>
</feature>
<feature type="non-terminal residue" evidence="20">
    <location>
        <position position="1"/>
    </location>
</feature>
<dbReference type="SUPFAM" id="SSF54373">
    <property type="entry name" value="FAD-linked reductases, C-terminal domain"/>
    <property type="match status" value="1"/>
</dbReference>
<evidence type="ECO:0000256" key="3">
    <source>
        <dbReference type="ARBA" id="ARBA00010790"/>
    </source>
</evidence>
<comment type="catalytic activity">
    <reaction evidence="11">
        <text>pyranose + acceptor = pyranos-2,3-diulose + reduced acceptor.</text>
        <dbReference type="EC" id="1.1.99.29"/>
    </reaction>
</comment>
<comment type="catalytic activity">
    <reaction evidence="12">
        <text>pyranose + acceptor = pyranos-3-ulose + reduced acceptor.</text>
        <dbReference type="EC" id="1.1.99.29"/>
    </reaction>
</comment>
<evidence type="ECO:0000256" key="2">
    <source>
        <dbReference type="ARBA" id="ARBA00004613"/>
    </source>
</evidence>
<evidence type="ECO:0000256" key="10">
    <source>
        <dbReference type="ARBA" id="ARBA00033986"/>
    </source>
</evidence>